<keyword evidence="2" id="KW-1185">Reference proteome</keyword>
<dbReference type="EMBL" id="FUZF01000024">
    <property type="protein sequence ID" value="SKC06606.1"/>
    <property type="molecule type" value="Genomic_DNA"/>
</dbReference>
<organism evidence="1 2">
    <name type="scientific">Sphingobacterium nematocida</name>
    <dbReference type="NCBI Taxonomy" id="1513896"/>
    <lineage>
        <taxon>Bacteria</taxon>
        <taxon>Pseudomonadati</taxon>
        <taxon>Bacteroidota</taxon>
        <taxon>Sphingobacteriia</taxon>
        <taxon>Sphingobacteriales</taxon>
        <taxon>Sphingobacteriaceae</taxon>
        <taxon>Sphingobacterium</taxon>
    </lineage>
</organism>
<evidence type="ECO:0008006" key="3">
    <source>
        <dbReference type="Google" id="ProtNLM"/>
    </source>
</evidence>
<dbReference type="Pfam" id="PF14717">
    <property type="entry name" value="DUF4465"/>
    <property type="match status" value="1"/>
</dbReference>
<gene>
    <name evidence="1" type="ORF">SAMN05660841_03977</name>
</gene>
<sequence length="255" mass="28827">MKNNQFIYTCLLILFVWTGCKKEEKSPDAYQELATDILFENINVGRFQHLIPSEPFKVKLATFNVQKNGNDWSGFAVSNRNHRLYVTNAGAVDSTRFSVYTNIVHAGGNFLVAKTNDDNAFVRFDRPIQVDRVLVANTTQVWQTINYGQGNATLGFTFSPGTRALNITAKDYVKVIATGYQNDVETAKVEFLLADRRSDALLRNFTIVDWMPMELSSLGKVDKILFQLDSSDKTAGKMNTPPYFCLDGFRFSEQL</sequence>
<dbReference type="OrthoDB" id="975232at2"/>
<dbReference type="Proteomes" id="UP000190150">
    <property type="component" value="Unassembled WGS sequence"/>
</dbReference>
<dbReference type="PROSITE" id="PS51257">
    <property type="entry name" value="PROKAR_LIPOPROTEIN"/>
    <property type="match status" value="1"/>
</dbReference>
<evidence type="ECO:0000313" key="2">
    <source>
        <dbReference type="Proteomes" id="UP000190150"/>
    </source>
</evidence>
<dbReference type="InterPro" id="IPR027828">
    <property type="entry name" value="DUF4465"/>
</dbReference>
<evidence type="ECO:0000313" key="1">
    <source>
        <dbReference type="EMBL" id="SKC06606.1"/>
    </source>
</evidence>
<dbReference type="Gene3D" id="2.60.120.1350">
    <property type="entry name" value="Protein of unknown function DUF4465"/>
    <property type="match status" value="1"/>
</dbReference>
<proteinExistence type="predicted"/>
<dbReference type="RefSeq" id="WP_079645622.1">
    <property type="nucleotide sequence ID" value="NZ_FUZF01000024.1"/>
</dbReference>
<dbReference type="STRING" id="1513896.SAMN05660841_03977"/>
<reference evidence="2" key="1">
    <citation type="submission" date="2017-02" db="EMBL/GenBank/DDBJ databases">
        <authorList>
            <person name="Varghese N."/>
            <person name="Submissions S."/>
        </authorList>
    </citation>
    <scope>NUCLEOTIDE SEQUENCE [LARGE SCALE GENOMIC DNA]</scope>
    <source>
        <strain evidence="2">DSM 24091</strain>
    </source>
</reference>
<accession>A0A1T5GDW0</accession>
<name>A0A1T5GDW0_9SPHI</name>
<dbReference type="AlphaFoldDB" id="A0A1T5GDW0"/>
<protein>
    <recommendedName>
        <fullName evidence="3">DUF4465 domain-containing protein</fullName>
    </recommendedName>
</protein>